<sequence length="562" mass="66206">MDWRFKVKLIGIIIEEYLSLFKQQIIRLSDEFLIDYTWDDKFLIVKRNQDYLSDYYGKSIYNFSPIVGINGTGKSTILDFILRHNSNTKSAIDNVKMVSIYTDDEKIFVDSISMEISNEKDFEKYNNRQNIKIKNCSTKKIREGSGGSYGGGAIAYYEYDADHFPNYFLTFDELRKSKVIHSKNMLVQLSALLYRFEEKFPEHANESLIDKIFINYLFNIFDTGKLLYNTETSDRLKSGDITYYDFLAQWKSAVESSDVESIEDYNIFISNFMEFIDLVHALEKDDIVQIKENVILISYNSSLRDRCESFYLQYKKLNRSARDLRIYTKCFHNSEIFMSIGETNLISVLSYINEAFGEPDFSNWVMVIDEIESGLHLEWSRQLVKFLVDWVNKKTDETIKEGRNYPTFQFIFTTHSPFMLSDIKPGNVVALKKNMETGLLEVQPNQNTFAKNIQEIMHDDLFIQEIYGEFALKKINQIIDQLQSEDEMLTKEPADLLKEINFISEPLLREKLIEMYNEKFPDGCTKFQNINVNQIKEYFESLTQEEQEKFLEATQLRREMFK</sequence>
<dbReference type="InterPro" id="IPR051396">
    <property type="entry name" value="Bact_Antivir_Def_Nuclease"/>
</dbReference>
<dbReference type="PANTHER" id="PTHR43581:SF2">
    <property type="entry name" value="EXCINUCLEASE ATPASE SUBUNIT"/>
    <property type="match status" value="1"/>
</dbReference>
<evidence type="ECO:0000313" key="2">
    <source>
        <dbReference type="EMBL" id="TQE89519.1"/>
    </source>
</evidence>
<dbReference type="Pfam" id="PF13304">
    <property type="entry name" value="AAA_21"/>
    <property type="match status" value="1"/>
</dbReference>
<name>A0A540UYE2_STRSU</name>
<comment type="caution">
    <text evidence="2">The sequence shown here is derived from an EMBL/GenBank/DDBJ whole genome shotgun (WGS) entry which is preliminary data.</text>
</comment>
<dbReference type="PANTHER" id="PTHR43581">
    <property type="entry name" value="ATP/GTP PHOSPHATASE"/>
    <property type="match status" value="1"/>
</dbReference>
<protein>
    <submittedName>
        <fullName evidence="2">AAA family ATPase</fullName>
    </submittedName>
</protein>
<dbReference type="GO" id="GO:0005524">
    <property type="term" value="F:ATP binding"/>
    <property type="evidence" value="ECO:0007669"/>
    <property type="project" value="InterPro"/>
</dbReference>
<dbReference type="InterPro" id="IPR027417">
    <property type="entry name" value="P-loop_NTPase"/>
</dbReference>
<organism evidence="2 3">
    <name type="scientific">Streptococcus suis</name>
    <dbReference type="NCBI Taxonomy" id="1307"/>
    <lineage>
        <taxon>Bacteria</taxon>
        <taxon>Bacillati</taxon>
        <taxon>Bacillota</taxon>
        <taxon>Bacilli</taxon>
        <taxon>Lactobacillales</taxon>
        <taxon>Streptococcaceae</taxon>
        <taxon>Streptococcus</taxon>
    </lineage>
</organism>
<evidence type="ECO:0000259" key="1">
    <source>
        <dbReference type="Pfam" id="PF13304"/>
    </source>
</evidence>
<dbReference type="SUPFAM" id="SSF52540">
    <property type="entry name" value="P-loop containing nucleoside triphosphate hydrolases"/>
    <property type="match status" value="1"/>
</dbReference>
<dbReference type="Proteomes" id="UP000315224">
    <property type="component" value="Unassembled WGS sequence"/>
</dbReference>
<dbReference type="AlphaFoldDB" id="A0A540UYE2"/>
<gene>
    <name evidence="2" type="ORF">FH692_01595</name>
</gene>
<evidence type="ECO:0000313" key="3">
    <source>
        <dbReference type="Proteomes" id="UP000315224"/>
    </source>
</evidence>
<dbReference type="EMBL" id="VIEK01000002">
    <property type="protein sequence ID" value="TQE89519.1"/>
    <property type="molecule type" value="Genomic_DNA"/>
</dbReference>
<reference evidence="2 3" key="1">
    <citation type="submission" date="2019-06" db="EMBL/GenBank/DDBJ databases">
        <title>Comprehensive assessment of Oxford Nanopore MinION sequencing for bacterial characterization and routine diagnosis.</title>
        <authorList>
            <person name="Tan S."/>
            <person name="Dvorak C.M.T."/>
            <person name="Gebhart C."/>
            <person name="Estrada A."/>
            <person name="Marthaler D.G."/>
            <person name="Murtaugh M.P."/>
        </authorList>
    </citation>
    <scope>NUCLEOTIDE SEQUENCE [LARGE SCALE GENOMIC DNA]</scope>
    <source>
        <strain evidence="2 3">2017UMN1435.21</strain>
    </source>
</reference>
<feature type="domain" description="ATPase AAA-type core" evidence="1">
    <location>
        <begin position="365"/>
        <end position="420"/>
    </location>
</feature>
<proteinExistence type="predicted"/>
<dbReference type="GO" id="GO:0016887">
    <property type="term" value="F:ATP hydrolysis activity"/>
    <property type="evidence" value="ECO:0007669"/>
    <property type="project" value="InterPro"/>
</dbReference>
<accession>A0A540UYE2</accession>
<dbReference type="Gene3D" id="3.40.50.300">
    <property type="entry name" value="P-loop containing nucleotide triphosphate hydrolases"/>
    <property type="match status" value="1"/>
</dbReference>
<dbReference type="InterPro" id="IPR003959">
    <property type="entry name" value="ATPase_AAA_core"/>
</dbReference>